<dbReference type="AlphaFoldDB" id="A0A1C6SZP8"/>
<reference evidence="3" key="1">
    <citation type="submission" date="2016-06" db="EMBL/GenBank/DDBJ databases">
        <authorList>
            <person name="Varghese N."/>
            <person name="Submissions Spin"/>
        </authorList>
    </citation>
    <scope>NUCLEOTIDE SEQUENCE [LARGE SCALE GENOMIC DNA]</scope>
    <source>
        <strain evidence="3">DSM 45431</strain>
    </source>
</reference>
<gene>
    <name evidence="2" type="ORF">GA0070624_5146</name>
</gene>
<feature type="chain" id="PRO_5008746244" evidence="1">
    <location>
        <begin position="29"/>
        <end position="130"/>
    </location>
</feature>
<keyword evidence="3" id="KW-1185">Reference proteome</keyword>
<organism evidence="2 3">
    <name type="scientific">Micromonospora rhizosphaerae</name>
    <dbReference type="NCBI Taxonomy" id="568872"/>
    <lineage>
        <taxon>Bacteria</taxon>
        <taxon>Bacillati</taxon>
        <taxon>Actinomycetota</taxon>
        <taxon>Actinomycetes</taxon>
        <taxon>Micromonosporales</taxon>
        <taxon>Micromonosporaceae</taxon>
        <taxon>Micromonospora</taxon>
    </lineage>
</organism>
<keyword evidence="1" id="KW-0732">Signal</keyword>
<evidence type="ECO:0000313" key="3">
    <source>
        <dbReference type="Proteomes" id="UP000199413"/>
    </source>
</evidence>
<dbReference type="OrthoDB" id="5197388at2"/>
<evidence type="ECO:0000313" key="2">
    <source>
        <dbReference type="EMBL" id="SCL35020.1"/>
    </source>
</evidence>
<name>A0A1C6SZP8_9ACTN</name>
<dbReference type="InterPro" id="IPR006311">
    <property type="entry name" value="TAT_signal"/>
</dbReference>
<sequence>MIKTARRVLLGSVAVATALLTAAAPAWAHECVNADKNPAAGVQVVIDVNTGELVWVSDGLQQRIEQGLVDPETGEGFSGLLGFDLDGDGAADVSTYIVGPDMEIPEQAQFNGPACHGITNVEVFFTQCLS</sequence>
<dbReference type="PROSITE" id="PS51318">
    <property type="entry name" value="TAT"/>
    <property type="match status" value="1"/>
</dbReference>
<dbReference type="RefSeq" id="WP_141715165.1">
    <property type="nucleotide sequence ID" value="NZ_FMHV01000002.1"/>
</dbReference>
<protein>
    <submittedName>
        <fullName evidence="2">Uncharacterized protein</fullName>
    </submittedName>
</protein>
<accession>A0A1C6SZP8</accession>
<feature type="signal peptide" evidence="1">
    <location>
        <begin position="1"/>
        <end position="28"/>
    </location>
</feature>
<proteinExistence type="predicted"/>
<dbReference type="Proteomes" id="UP000199413">
    <property type="component" value="Unassembled WGS sequence"/>
</dbReference>
<evidence type="ECO:0000256" key="1">
    <source>
        <dbReference type="SAM" id="SignalP"/>
    </source>
</evidence>
<dbReference type="EMBL" id="FMHV01000002">
    <property type="protein sequence ID" value="SCL35020.1"/>
    <property type="molecule type" value="Genomic_DNA"/>
</dbReference>